<dbReference type="GO" id="GO:0000981">
    <property type="term" value="F:DNA-binding transcription factor activity, RNA polymerase II-specific"/>
    <property type="evidence" value="ECO:0007669"/>
    <property type="project" value="TreeGrafter"/>
</dbReference>
<evidence type="ECO:0000313" key="9">
    <source>
        <dbReference type="Proteomes" id="UP001283341"/>
    </source>
</evidence>
<dbReference type="Gene3D" id="4.10.280.10">
    <property type="entry name" value="Helix-loop-helix DNA-binding domain"/>
    <property type="match status" value="1"/>
</dbReference>
<accession>A0AAE0MG03</accession>
<evidence type="ECO:0000256" key="2">
    <source>
        <dbReference type="ARBA" id="ARBA00023015"/>
    </source>
</evidence>
<comment type="caution">
    <text evidence="8">The sequence shown here is derived from an EMBL/GenBank/DDBJ whole genome shotgun (WGS) entry which is preliminary data.</text>
</comment>
<keyword evidence="9" id="KW-1185">Reference proteome</keyword>
<feature type="compositionally biased region" description="Basic and acidic residues" evidence="6">
    <location>
        <begin position="8"/>
        <end position="31"/>
    </location>
</feature>
<dbReference type="PROSITE" id="PS50888">
    <property type="entry name" value="BHLH"/>
    <property type="match status" value="1"/>
</dbReference>
<keyword evidence="4" id="KW-0804">Transcription</keyword>
<dbReference type="EMBL" id="JAUEDM010000001">
    <property type="protein sequence ID" value="KAK3330333.1"/>
    <property type="molecule type" value="Genomic_DNA"/>
</dbReference>
<proteinExistence type="predicted"/>
<protein>
    <recommendedName>
        <fullName evidence="7">BHLH domain-containing protein</fullName>
    </recommendedName>
</protein>
<keyword evidence="5" id="KW-0539">Nucleus</keyword>
<evidence type="ECO:0000256" key="6">
    <source>
        <dbReference type="SAM" id="MobiDB-lite"/>
    </source>
</evidence>
<comment type="subcellular location">
    <subcellularLocation>
        <location evidence="1">Nucleus</location>
    </subcellularLocation>
</comment>
<reference evidence="8" key="2">
    <citation type="submission" date="2023-06" db="EMBL/GenBank/DDBJ databases">
        <authorList>
            <consortium name="Lawrence Berkeley National Laboratory"/>
            <person name="Haridas S."/>
            <person name="Hensen N."/>
            <person name="Bonometti L."/>
            <person name="Westerberg I."/>
            <person name="Brannstrom I.O."/>
            <person name="Guillou S."/>
            <person name="Cros-Aarteil S."/>
            <person name="Calhoun S."/>
            <person name="Kuo A."/>
            <person name="Mondo S."/>
            <person name="Pangilinan J."/>
            <person name="Riley R."/>
            <person name="Labutti K."/>
            <person name="Andreopoulos B."/>
            <person name="Lipzen A."/>
            <person name="Chen C."/>
            <person name="Yanf M."/>
            <person name="Daum C."/>
            <person name="Ng V."/>
            <person name="Clum A."/>
            <person name="Steindorff A."/>
            <person name="Ohm R."/>
            <person name="Martin F."/>
            <person name="Silar P."/>
            <person name="Natvig D."/>
            <person name="Lalanne C."/>
            <person name="Gautier V."/>
            <person name="Ament-Velasquez S.L."/>
            <person name="Kruys A."/>
            <person name="Hutchinson M.I."/>
            <person name="Powell A.J."/>
            <person name="Barry K."/>
            <person name="Miller A.N."/>
            <person name="Grigoriev I.V."/>
            <person name="Debuchy R."/>
            <person name="Gladieux P."/>
            <person name="Thoren M.H."/>
            <person name="Johannesson H."/>
        </authorList>
    </citation>
    <scope>NUCLEOTIDE SEQUENCE</scope>
    <source>
        <strain evidence="8">CBS 118394</strain>
    </source>
</reference>
<gene>
    <name evidence="8" type="ORF">B0H66DRAFT_57553</name>
</gene>
<dbReference type="PANTHER" id="PTHR15741:SF39">
    <property type="entry name" value="BHLH TRANSCRIPTION FACTOR (EUROFUNG)"/>
    <property type="match status" value="1"/>
</dbReference>
<keyword evidence="3" id="KW-0238">DNA-binding</keyword>
<feature type="region of interest" description="Disordered" evidence="6">
    <location>
        <begin position="109"/>
        <end position="129"/>
    </location>
</feature>
<dbReference type="PANTHER" id="PTHR15741">
    <property type="entry name" value="BASIC HELIX-LOOP-HELIX ZIP TRANSCRIPTION FACTOR"/>
    <property type="match status" value="1"/>
</dbReference>
<evidence type="ECO:0000313" key="8">
    <source>
        <dbReference type="EMBL" id="KAK3330333.1"/>
    </source>
</evidence>
<organism evidence="8 9">
    <name type="scientific">Apodospora peruviana</name>
    <dbReference type="NCBI Taxonomy" id="516989"/>
    <lineage>
        <taxon>Eukaryota</taxon>
        <taxon>Fungi</taxon>
        <taxon>Dikarya</taxon>
        <taxon>Ascomycota</taxon>
        <taxon>Pezizomycotina</taxon>
        <taxon>Sordariomycetes</taxon>
        <taxon>Sordariomycetidae</taxon>
        <taxon>Sordariales</taxon>
        <taxon>Lasiosphaeriaceae</taxon>
        <taxon>Apodospora</taxon>
    </lineage>
</organism>
<dbReference type="GO" id="GO:0005634">
    <property type="term" value="C:nucleus"/>
    <property type="evidence" value="ECO:0007669"/>
    <property type="project" value="UniProtKB-SubCell"/>
</dbReference>
<feature type="domain" description="BHLH" evidence="7">
    <location>
        <begin position="18"/>
        <end position="69"/>
    </location>
</feature>
<reference evidence="8" key="1">
    <citation type="journal article" date="2023" name="Mol. Phylogenet. Evol.">
        <title>Genome-scale phylogeny and comparative genomics of the fungal order Sordariales.</title>
        <authorList>
            <person name="Hensen N."/>
            <person name="Bonometti L."/>
            <person name="Westerberg I."/>
            <person name="Brannstrom I.O."/>
            <person name="Guillou S."/>
            <person name="Cros-Aarteil S."/>
            <person name="Calhoun S."/>
            <person name="Haridas S."/>
            <person name="Kuo A."/>
            <person name="Mondo S."/>
            <person name="Pangilinan J."/>
            <person name="Riley R."/>
            <person name="LaButti K."/>
            <person name="Andreopoulos B."/>
            <person name="Lipzen A."/>
            <person name="Chen C."/>
            <person name="Yan M."/>
            <person name="Daum C."/>
            <person name="Ng V."/>
            <person name="Clum A."/>
            <person name="Steindorff A."/>
            <person name="Ohm R.A."/>
            <person name="Martin F."/>
            <person name="Silar P."/>
            <person name="Natvig D.O."/>
            <person name="Lalanne C."/>
            <person name="Gautier V."/>
            <person name="Ament-Velasquez S.L."/>
            <person name="Kruys A."/>
            <person name="Hutchinson M.I."/>
            <person name="Powell A.J."/>
            <person name="Barry K."/>
            <person name="Miller A.N."/>
            <person name="Grigoriev I.V."/>
            <person name="Debuchy R."/>
            <person name="Gladieux P."/>
            <person name="Hiltunen Thoren M."/>
            <person name="Johannesson H."/>
        </authorList>
    </citation>
    <scope>NUCLEOTIDE SEQUENCE</scope>
    <source>
        <strain evidence="8">CBS 118394</strain>
    </source>
</reference>
<dbReference type="InterPro" id="IPR036638">
    <property type="entry name" value="HLH_DNA-bd_sf"/>
</dbReference>
<dbReference type="Proteomes" id="UP001283341">
    <property type="component" value="Unassembled WGS sequence"/>
</dbReference>
<dbReference type="InterPro" id="IPR011598">
    <property type="entry name" value="bHLH_dom"/>
</dbReference>
<evidence type="ECO:0000259" key="7">
    <source>
        <dbReference type="PROSITE" id="PS50888"/>
    </source>
</evidence>
<dbReference type="SUPFAM" id="SSF47459">
    <property type="entry name" value="HLH, helix-loop-helix DNA-binding domain"/>
    <property type="match status" value="1"/>
</dbReference>
<evidence type="ECO:0000256" key="1">
    <source>
        <dbReference type="ARBA" id="ARBA00004123"/>
    </source>
</evidence>
<feature type="region of interest" description="Disordered" evidence="6">
    <location>
        <begin position="1"/>
        <end position="31"/>
    </location>
</feature>
<dbReference type="GO" id="GO:0000978">
    <property type="term" value="F:RNA polymerase II cis-regulatory region sequence-specific DNA binding"/>
    <property type="evidence" value="ECO:0007669"/>
    <property type="project" value="TreeGrafter"/>
</dbReference>
<dbReference type="Pfam" id="PF00010">
    <property type="entry name" value="HLH"/>
    <property type="match status" value="1"/>
</dbReference>
<evidence type="ECO:0000256" key="3">
    <source>
        <dbReference type="ARBA" id="ARBA00023125"/>
    </source>
</evidence>
<dbReference type="AlphaFoldDB" id="A0AAE0MG03"/>
<name>A0AAE0MG03_9PEZI</name>
<dbReference type="GO" id="GO:0046983">
    <property type="term" value="F:protein dimerization activity"/>
    <property type="evidence" value="ECO:0007669"/>
    <property type="project" value="InterPro"/>
</dbReference>
<dbReference type="SMART" id="SM00353">
    <property type="entry name" value="HLH"/>
    <property type="match status" value="1"/>
</dbReference>
<feature type="compositionally biased region" description="Basic and acidic residues" evidence="6">
    <location>
        <begin position="120"/>
        <end position="129"/>
    </location>
</feature>
<sequence>MSNPTIPVDDKPRLTDEEKKANHIASEQKRRQAIREGFDRLAEIVPGLSGQGRSEAVVLRATVKYLVEQLRRRKALIELRESEGKVVDEKYKVGLEELDEYEKKLAEIPELSPLEEEAAAGDREMSRES</sequence>
<dbReference type="InterPro" id="IPR052207">
    <property type="entry name" value="Max-like/E-box_TFs"/>
</dbReference>
<evidence type="ECO:0000256" key="5">
    <source>
        <dbReference type="ARBA" id="ARBA00023242"/>
    </source>
</evidence>
<keyword evidence="2" id="KW-0805">Transcription regulation</keyword>
<evidence type="ECO:0000256" key="4">
    <source>
        <dbReference type="ARBA" id="ARBA00023163"/>
    </source>
</evidence>